<feature type="transmembrane region" description="Helical" evidence="2">
    <location>
        <begin position="38"/>
        <end position="56"/>
    </location>
</feature>
<dbReference type="RefSeq" id="WP_129599307.1">
    <property type="nucleotide sequence ID" value="NZ_SBLB01000001.1"/>
</dbReference>
<dbReference type="AlphaFoldDB" id="A0A4Q2UN56"/>
<keyword evidence="4" id="KW-1185">Reference proteome</keyword>
<dbReference type="Proteomes" id="UP000290407">
    <property type="component" value="Unassembled WGS sequence"/>
</dbReference>
<evidence type="ECO:0000256" key="2">
    <source>
        <dbReference type="SAM" id="Phobius"/>
    </source>
</evidence>
<sequence length="307" mass="34504">MKLFVAELWHFAAVFVVLLFFVAFYIRWMQSYRISHGHFLIGMGAVGSTFVALLVAMFAFSYLVVFLILCLLGAGIWLIYNDWYFYRFPIGREVLASVDVHRATLGANTRLGRYLRRRQESQPAIFNSLVWLIGACLLVVSLFGFGFYRVVTAIAVGEKRAVAAQKAATAEVKQEVVQVRSELTQTFQEATDSLKAGQQAIVESTQTVNRETAKLAATVARETKTANSRLERKLDRTNANVERARKSAIIIPAPVRSSPPINLLSPDRVKPVPVDVPQRRNRHKVGYTEADPCDCDSLLARNPYLYQ</sequence>
<name>A0A4Q2UN56_9BACT</name>
<keyword evidence="1" id="KW-0175">Coiled coil</keyword>
<evidence type="ECO:0000256" key="1">
    <source>
        <dbReference type="SAM" id="Coils"/>
    </source>
</evidence>
<reference evidence="3 4" key="1">
    <citation type="submission" date="2019-01" db="EMBL/GenBank/DDBJ databases">
        <title>Spirosoma flava sp. nov., a propanil-degrading bacterium isolated from herbicide-contaminated soil.</title>
        <authorList>
            <person name="Zhang L."/>
            <person name="Jiang J.-D."/>
        </authorList>
    </citation>
    <scope>NUCLEOTIDE SEQUENCE [LARGE SCALE GENOMIC DNA]</scope>
    <source>
        <strain evidence="3 4">TY50</strain>
    </source>
</reference>
<gene>
    <name evidence="3" type="ORF">EQG79_01450</name>
</gene>
<protein>
    <submittedName>
        <fullName evidence="3">Uncharacterized protein</fullName>
    </submittedName>
</protein>
<evidence type="ECO:0000313" key="3">
    <source>
        <dbReference type="EMBL" id="RYC70844.1"/>
    </source>
</evidence>
<organism evidence="3 4">
    <name type="scientific">Spirosoma sordidisoli</name>
    <dbReference type="NCBI Taxonomy" id="2502893"/>
    <lineage>
        <taxon>Bacteria</taxon>
        <taxon>Pseudomonadati</taxon>
        <taxon>Bacteroidota</taxon>
        <taxon>Cytophagia</taxon>
        <taxon>Cytophagales</taxon>
        <taxon>Cytophagaceae</taxon>
        <taxon>Spirosoma</taxon>
    </lineage>
</organism>
<keyword evidence="2" id="KW-0472">Membrane</keyword>
<feature type="transmembrane region" description="Helical" evidence="2">
    <location>
        <begin position="124"/>
        <end position="148"/>
    </location>
</feature>
<feature type="transmembrane region" description="Helical" evidence="2">
    <location>
        <begin position="62"/>
        <end position="80"/>
    </location>
</feature>
<keyword evidence="2" id="KW-1133">Transmembrane helix</keyword>
<comment type="caution">
    <text evidence="3">The sequence shown here is derived from an EMBL/GenBank/DDBJ whole genome shotgun (WGS) entry which is preliminary data.</text>
</comment>
<dbReference type="EMBL" id="SBLB01000001">
    <property type="protein sequence ID" value="RYC70844.1"/>
    <property type="molecule type" value="Genomic_DNA"/>
</dbReference>
<feature type="coiled-coil region" evidence="1">
    <location>
        <begin position="220"/>
        <end position="247"/>
    </location>
</feature>
<proteinExistence type="predicted"/>
<accession>A0A4Q2UN56</accession>
<keyword evidence="2" id="KW-0812">Transmembrane</keyword>
<evidence type="ECO:0000313" key="4">
    <source>
        <dbReference type="Proteomes" id="UP000290407"/>
    </source>
</evidence>
<feature type="transmembrane region" description="Helical" evidence="2">
    <location>
        <begin position="6"/>
        <end position="26"/>
    </location>
</feature>